<accession>A0A932EQN6</accession>
<dbReference type="SUPFAM" id="SSF52540">
    <property type="entry name" value="P-loop containing nucleoside triphosphate hydrolases"/>
    <property type="match status" value="1"/>
</dbReference>
<dbReference type="GO" id="GO:0005524">
    <property type="term" value="F:ATP binding"/>
    <property type="evidence" value="ECO:0007669"/>
    <property type="project" value="UniProtKB-KW"/>
</dbReference>
<gene>
    <name evidence="2" type="ORF">HYX28_04540</name>
</gene>
<comment type="caution">
    <text evidence="2">The sequence shown here is derived from an EMBL/GenBank/DDBJ whole genome shotgun (WGS) entry which is preliminary data.</text>
</comment>
<organism evidence="2 3">
    <name type="scientific">Candidatus Korobacter versatilis</name>
    <dbReference type="NCBI Taxonomy" id="658062"/>
    <lineage>
        <taxon>Bacteria</taxon>
        <taxon>Pseudomonadati</taxon>
        <taxon>Acidobacteriota</taxon>
        <taxon>Terriglobia</taxon>
        <taxon>Terriglobales</taxon>
        <taxon>Candidatus Korobacteraceae</taxon>
        <taxon>Candidatus Korobacter</taxon>
    </lineage>
</organism>
<dbReference type="PANTHER" id="PTHR30050">
    <property type="entry name" value="CHROMOSOMAL REPLICATION INITIATOR PROTEIN DNAA"/>
    <property type="match status" value="1"/>
</dbReference>
<dbReference type="Gene3D" id="3.40.50.300">
    <property type="entry name" value="P-loop containing nucleotide triphosphate hydrolases"/>
    <property type="match status" value="1"/>
</dbReference>
<name>A0A932EQN6_9BACT</name>
<sequence length="264" mass="29646">MSATTNAKQTDTACPLCEGTGWKSVANGAARKVARCECMAANRAERLLAAAHIPTRYEHCELENFDTTGSRAPLAAALLDARRFVEEYPVHKAGLLFVGDIGVGKTHLAVGVLKLLMREKSIPCLFYDYRELLKDIQNSFNPTVHETEMDVLRPVFDTEVLIIDELGAVKPSDWKWDTISDIINRRYNAQRTTIFTTNFPDLPESGLAGSTDLRSKAAAERANRRETLGDRITERMRSRLHEMCKLVEMHGDDFRVKVKSASFR</sequence>
<dbReference type="InterPro" id="IPR027417">
    <property type="entry name" value="P-loop_NTPase"/>
</dbReference>
<evidence type="ECO:0000259" key="1">
    <source>
        <dbReference type="SMART" id="SM00382"/>
    </source>
</evidence>
<dbReference type="GO" id="GO:0006260">
    <property type="term" value="P:DNA replication"/>
    <property type="evidence" value="ECO:0007669"/>
    <property type="project" value="TreeGrafter"/>
</dbReference>
<dbReference type="SMART" id="SM00382">
    <property type="entry name" value="AAA"/>
    <property type="match status" value="1"/>
</dbReference>
<dbReference type="PANTHER" id="PTHR30050:SF4">
    <property type="entry name" value="ATP-BINDING PROTEIN RV3427C IN INSERTION SEQUENCE-RELATED"/>
    <property type="match status" value="1"/>
</dbReference>
<dbReference type="InterPro" id="IPR002611">
    <property type="entry name" value="IstB_ATP-bd"/>
</dbReference>
<evidence type="ECO:0000313" key="2">
    <source>
        <dbReference type="EMBL" id="MBI2678025.1"/>
    </source>
</evidence>
<dbReference type="EMBL" id="JACPNR010000006">
    <property type="protein sequence ID" value="MBI2678025.1"/>
    <property type="molecule type" value="Genomic_DNA"/>
</dbReference>
<keyword evidence="2" id="KW-0067">ATP-binding</keyword>
<dbReference type="Pfam" id="PF01695">
    <property type="entry name" value="IstB_IS21"/>
    <property type="match status" value="1"/>
</dbReference>
<dbReference type="Proteomes" id="UP000779809">
    <property type="component" value="Unassembled WGS sequence"/>
</dbReference>
<keyword evidence="2" id="KW-0547">Nucleotide-binding</keyword>
<reference evidence="2" key="1">
    <citation type="submission" date="2020-07" db="EMBL/GenBank/DDBJ databases">
        <title>Huge and variable diversity of episymbiotic CPR bacteria and DPANN archaea in groundwater ecosystems.</title>
        <authorList>
            <person name="He C.Y."/>
            <person name="Keren R."/>
            <person name="Whittaker M."/>
            <person name="Farag I.F."/>
            <person name="Doudna J."/>
            <person name="Cate J.H.D."/>
            <person name="Banfield J.F."/>
        </authorList>
    </citation>
    <scope>NUCLEOTIDE SEQUENCE</scope>
    <source>
        <strain evidence="2">NC_groundwater_580_Pr5_B-0.1um_64_19</strain>
    </source>
</reference>
<feature type="domain" description="AAA+ ATPase" evidence="1">
    <location>
        <begin position="91"/>
        <end position="233"/>
    </location>
</feature>
<dbReference type="InterPro" id="IPR003593">
    <property type="entry name" value="AAA+_ATPase"/>
</dbReference>
<evidence type="ECO:0000313" key="3">
    <source>
        <dbReference type="Proteomes" id="UP000779809"/>
    </source>
</evidence>
<proteinExistence type="predicted"/>
<protein>
    <submittedName>
        <fullName evidence="2">ATP-binding protein</fullName>
    </submittedName>
</protein>
<dbReference type="AlphaFoldDB" id="A0A932EQN6"/>
<dbReference type="CDD" id="cd00009">
    <property type="entry name" value="AAA"/>
    <property type="match status" value="1"/>
</dbReference>